<name>A0A7K3LCP8_9MYCO</name>
<comment type="caution">
    <text evidence="2">The sequence shown here is derived from an EMBL/GenBank/DDBJ whole genome shotgun (WGS) entry which is preliminary data.</text>
</comment>
<accession>A0A7K3LCP8</accession>
<dbReference type="GO" id="GO:0003677">
    <property type="term" value="F:DNA binding"/>
    <property type="evidence" value="ECO:0007669"/>
    <property type="project" value="InterPro"/>
</dbReference>
<sequence length="31" mass="3029">MHAGGESAAVIATALGVSRANVYRVLAGGDD</sequence>
<proteinExistence type="predicted"/>
<organism evidence="2 3">
    <name type="scientific">Mycolicibacter kumamotonensis</name>
    <dbReference type="NCBI Taxonomy" id="354243"/>
    <lineage>
        <taxon>Bacteria</taxon>
        <taxon>Bacillati</taxon>
        <taxon>Actinomycetota</taxon>
        <taxon>Actinomycetes</taxon>
        <taxon>Mycobacteriales</taxon>
        <taxon>Mycobacteriaceae</taxon>
        <taxon>Mycolicibacter</taxon>
    </lineage>
</organism>
<dbReference type="GO" id="GO:0000150">
    <property type="term" value="F:DNA strand exchange activity"/>
    <property type="evidence" value="ECO:0007669"/>
    <property type="project" value="InterPro"/>
</dbReference>
<dbReference type="InterPro" id="IPR006120">
    <property type="entry name" value="Resolvase_HTH_dom"/>
</dbReference>
<dbReference type="AlphaFoldDB" id="A0A7K3LCP8"/>
<protein>
    <submittedName>
        <fullName evidence="2">Helix-turn-helix domain-containing protein</fullName>
    </submittedName>
</protein>
<evidence type="ECO:0000313" key="3">
    <source>
        <dbReference type="Proteomes" id="UP000466523"/>
    </source>
</evidence>
<dbReference type="EMBL" id="JAACYR010000043">
    <property type="protein sequence ID" value="NDJ90144.1"/>
    <property type="molecule type" value="Genomic_DNA"/>
</dbReference>
<reference evidence="2 3" key="1">
    <citation type="submission" date="2020-01" db="EMBL/GenBank/DDBJ databases">
        <authorList>
            <person name="Sanchez-Estrada R."/>
            <person name="Gonzalez-Y-Merchand J.A."/>
            <person name="Rivera-Gutierrez S."/>
        </authorList>
    </citation>
    <scope>NUCLEOTIDE SEQUENCE [LARGE SCALE GENOMIC DNA]</scope>
    <source>
        <strain evidence="2 3">CST 7247</strain>
    </source>
</reference>
<dbReference type="Proteomes" id="UP000466523">
    <property type="component" value="Unassembled WGS sequence"/>
</dbReference>
<dbReference type="Pfam" id="PF02796">
    <property type="entry name" value="HTH_7"/>
    <property type="match status" value="1"/>
</dbReference>
<gene>
    <name evidence="2" type="ORF">GWR20_13430</name>
</gene>
<feature type="domain" description="Resolvase HTH" evidence="1">
    <location>
        <begin position="1"/>
        <end position="28"/>
    </location>
</feature>
<evidence type="ECO:0000259" key="1">
    <source>
        <dbReference type="Pfam" id="PF02796"/>
    </source>
</evidence>
<evidence type="ECO:0000313" key="2">
    <source>
        <dbReference type="EMBL" id="NDJ90144.1"/>
    </source>
</evidence>